<proteinExistence type="predicted"/>
<keyword evidence="2" id="KW-1185">Reference proteome</keyword>
<dbReference type="SUPFAM" id="SSF55961">
    <property type="entry name" value="Bet v1-like"/>
    <property type="match status" value="1"/>
</dbReference>
<organism evidence="1 2">
    <name type="scientific">Paractinoplanes rishiriensis</name>
    <dbReference type="NCBI Taxonomy" id="1050105"/>
    <lineage>
        <taxon>Bacteria</taxon>
        <taxon>Bacillati</taxon>
        <taxon>Actinomycetota</taxon>
        <taxon>Actinomycetes</taxon>
        <taxon>Micromonosporales</taxon>
        <taxon>Micromonosporaceae</taxon>
        <taxon>Paractinoplanes</taxon>
    </lineage>
</organism>
<evidence type="ECO:0000313" key="1">
    <source>
        <dbReference type="EMBL" id="GIE92947.1"/>
    </source>
</evidence>
<gene>
    <name evidence="1" type="ORF">Ari01nite_04120</name>
</gene>
<dbReference type="Gene3D" id="3.30.530.20">
    <property type="match status" value="1"/>
</dbReference>
<dbReference type="EMBL" id="BOMV01000005">
    <property type="protein sequence ID" value="GIE92947.1"/>
    <property type="molecule type" value="Genomic_DNA"/>
</dbReference>
<reference evidence="1" key="1">
    <citation type="submission" date="2021-01" db="EMBL/GenBank/DDBJ databases">
        <title>Whole genome shotgun sequence of Actinoplanes rishiriensis NBRC 108556.</title>
        <authorList>
            <person name="Komaki H."/>
            <person name="Tamura T."/>
        </authorList>
    </citation>
    <scope>NUCLEOTIDE SEQUENCE</scope>
    <source>
        <strain evidence="1">NBRC 108556</strain>
    </source>
</reference>
<dbReference type="InterPro" id="IPR023393">
    <property type="entry name" value="START-like_dom_sf"/>
</dbReference>
<comment type="caution">
    <text evidence="1">The sequence shown here is derived from an EMBL/GenBank/DDBJ whole genome shotgun (WGS) entry which is preliminary data.</text>
</comment>
<evidence type="ECO:0008006" key="3">
    <source>
        <dbReference type="Google" id="ProtNLM"/>
    </source>
</evidence>
<dbReference type="Proteomes" id="UP000636960">
    <property type="component" value="Unassembled WGS sequence"/>
</dbReference>
<dbReference type="AlphaFoldDB" id="A0A919MYU2"/>
<name>A0A919MYU2_9ACTN</name>
<dbReference type="RefSeq" id="WP_203778800.1">
    <property type="nucleotide sequence ID" value="NZ_BOMV01000005.1"/>
</dbReference>
<evidence type="ECO:0000313" key="2">
    <source>
        <dbReference type="Proteomes" id="UP000636960"/>
    </source>
</evidence>
<accession>A0A919MYU2</accession>
<protein>
    <recommendedName>
        <fullName evidence="3">Polyketide cyclase</fullName>
    </recommendedName>
</protein>
<dbReference type="Pfam" id="PF10604">
    <property type="entry name" value="Polyketide_cyc2"/>
    <property type="match status" value="1"/>
</dbReference>
<dbReference type="InterPro" id="IPR019587">
    <property type="entry name" value="Polyketide_cyclase/dehydratase"/>
</dbReference>
<sequence length="142" mass="15890">MTQQVLTVTVPAGPPAVFRYLTEPELLTRWIDGLRESRPLGDRVMRVGARSIEVVEAQGRTMEIVSEVTALDPDRMLAVRITYPGAGDTDMVYELAPVASGTELRLTVTPRYRGVARLVGRLMQPMMRRRLQGNLDRLARVV</sequence>